<dbReference type="AlphaFoldDB" id="A0A161XYG0"/>
<evidence type="ECO:0000256" key="8">
    <source>
        <dbReference type="ARBA" id="ARBA00022842"/>
    </source>
</evidence>
<reference evidence="14" key="2">
    <citation type="submission" date="2022-03" db="EMBL/GenBank/DDBJ databases">
        <title>Draft title - Genomic analysis of global carrot germplasm unveils the trajectory of domestication and the origin of high carotenoid orange carrot.</title>
        <authorList>
            <person name="Iorizzo M."/>
            <person name="Ellison S."/>
            <person name="Senalik D."/>
            <person name="Macko-Podgorni A."/>
            <person name="Grzebelus D."/>
            <person name="Bostan H."/>
            <person name="Rolling W."/>
            <person name="Curaba J."/>
            <person name="Simon P."/>
        </authorList>
    </citation>
    <scope>NUCLEOTIDE SEQUENCE</scope>
    <source>
        <tissue evidence="14">Leaf</tissue>
    </source>
</reference>
<dbReference type="EC" id="2.7.1.134" evidence="9"/>
<dbReference type="OMA" id="CIIHKLH"/>
<evidence type="ECO:0000256" key="9">
    <source>
        <dbReference type="PIRNR" id="PIRNR038186"/>
    </source>
</evidence>
<feature type="binding site" evidence="10">
    <location>
        <position position="92"/>
    </location>
    <ligand>
        <name>ATP</name>
        <dbReference type="ChEBI" id="CHEBI:30616"/>
    </ligand>
</feature>
<comment type="similarity">
    <text evidence="1 9">Belongs to the ITPK1 family.</text>
</comment>
<sequence length="325" mass="36095">MSGEAKRLRIGYALEPKKIKSFITPSLLTHTQNQGIDLVQIDPNKPLTQPLDAIIHKLHSPDWDQKLLHFSSQFPNTLVIDSPLAIQRLRDRVSMLDVVAQLNLSPTLTTPKQVYIENSESLLDCLSDVSEDFKFPVIAKPLVADGSAISHNMTLVFNRNGLKNLQPPVVLQDFVNHGGVIFKVYVVGKYVQCVKRSSLPDISEEEMGNLGDAMPFSQISNLHSSGYKAGVGDDVEMPPLSFVNQVASALGKALNLNLFNFDMIREASVGHCSRYYVIDINYFPGYAKMPSYESVMTDFFKDIVNQNSVTVTAKGQENNNHEVPS</sequence>
<evidence type="ECO:0000259" key="12">
    <source>
        <dbReference type="PROSITE" id="PS50975"/>
    </source>
</evidence>
<comment type="function">
    <text evidence="9">Kinase that can phosphorylate various inositol polyphosphate such as Ins(3,4,5,6)P4 or Ins(1,3,4)P3.</text>
</comment>
<evidence type="ECO:0000256" key="11">
    <source>
        <dbReference type="PIRSR" id="PIRSR038186-2"/>
    </source>
</evidence>
<comment type="catalytic activity">
    <reaction evidence="9">
        <text>1D-myo-inositol 3,4,5,6-tetrakisphosphate + ATP = 1D-myo-inositol 1,3,4,5,6-pentakisphosphate + ADP + H(+)</text>
        <dbReference type="Rhea" id="RHEA:12452"/>
        <dbReference type="ChEBI" id="CHEBI:15378"/>
        <dbReference type="ChEBI" id="CHEBI:30616"/>
        <dbReference type="ChEBI" id="CHEBI:57539"/>
        <dbReference type="ChEBI" id="CHEBI:57733"/>
        <dbReference type="ChEBI" id="CHEBI:456216"/>
        <dbReference type="EC" id="2.7.1.134"/>
    </reaction>
</comment>
<keyword evidence="7 9" id="KW-0067">ATP-binding</keyword>
<feature type="binding site" evidence="10">
    <location>
        <position position="57"/>
    </location>
    <ligand>
        <name>1D-myo-inositol 1,3,4,6-tetrakisphosphate</name>
        <dbReference type="ChEBI" id="CHEBI:57660"/>
    </ligand>
</feature>
<dbReference type="Gene3D" id="3.30.470.20">
    <property type="entry name" value="ATP-grasp fold, B domain"/>
    <property type="match status" value="1"/>
</dbReference>
<dbReference type="STRING" id="79200.A0A161XYG0"/>
<name>A0A161XYG0_DAUCS</name>
<accession>A0A161XYG0</accession>
<feature type="binding site" evidence="10">
    <location>
        <position position="281"/>
    </location>
    <ligand>
        <name>1D-myo-inositol 1,3,4-trisphosphate</name>
        <dbReference type="ChEBI" id="CHEBI:58414"/>
    </ligand>
</feature>
<comment type="cofactor">
    <cofactor evidence="9 11">
        <name>Mg(2+)</name>
        <dbReference type="ChEBI" id="CHEBI:18420"/>
    </cofactor>
    <text evidence="9 11">Binds 2 magnesium ions per subunit.</text>
</comment>
<dbReference type="PANTHER" id="PTHR14217">
    <property type="entry name" value="INOSITOL-TETRAKISPHOSPHATE 1-KINASE"/>
    <property type="match status" value="1"/>
</dbReference>
<dbReference type="Gramene" id="KZN01777">
    <property type="protein sequence ID" value="KZN01777"/>
    <property type="gene ID" value="DCAR_010531"/>
</dbReference>
<reference evidence="13" key="1">
    <citation type="journal article" date="2016" name="Nat. Genet.">
        <title>A high-quality carrot genome assembly provides new insights into carotenoid accumulation and asterid genome evolution.</title>
        <authorList>
            <person name="Iorizzo M."/>
            <person name="Ellison S."/>
            <person name="Senalik D."/>
            <person name="Zeng P."/>
            <person name="Satapoomin P."/>
            <person name="Huang J."/>
            <person name="Bowman M."/>
            <person name="Iovene M."/>
            <person name="Sanseverino W."/>
            <person name="Cavagnaro P."/>
            <person name="Yildiz M."/>
            <person name="Macko-Podgorni A."/>
            <person name="Moranska E."/>
            <person name="Grzebelus E."/>
            <person name="Grzebelus D."/>
            <person name="Ashrafi H."/>
            <person name="Zheng Z."/>
            <person name="Cheng S."/>
            <person name="Spooner D."/>
            <person name="Van Deynze A."/>
            <person name="Simon P."/>
        </authorList>
    </citation>
    <scope>NUCLEOTIDE SEQUENCE [LARGE SCALE GENOMIC DNA]</scope>
    <source>
        <tissue evidence="13">Leaf</tissue>
    </source>
</reference>
<dbReference type="GO" id="GO:0032957">
    <property type="term" value="P:inositol trisphosphate metabolic process"/>
    <property type="evidence" value="ECO:0007669"/>
    <property type="project" value="InterPro"/>
</dbReference>
<keyword evidence="8 9" id="KW-0460">Magnesium</keyword>
<dbReference type="PANTHER" id="PTHR14217:SF20">
    <property type="entry name" value="INOSITOL-TETRAKISPHOSPHATE 1-KINASE"/>
    <property type="match status" value="1"/>
</dbReference>
<dbReference type="InterPro" id="IPR008656">
    <property type="entry name" value="Inositol_tetrakis-P_1-kinase"/>
</dbReference>
<gene>
    <name evidence="13" type="ORF">DCAR_010531</name>
    <name evidence="14" type="ORF">DCAR_0311970</name>
</gene>
<evidence type="ECO:0000256" key="5">
    <source>
        <dbReference type="ARBA" id="ARBA00022741"/>
    </source>
</evidence>
<keyword evidence="4 9" id="KW-0479">Metal-binding</keyword>
<comment type="subunit">
    <text evidence="2 9">Monomer.</text>
</comment>
<dbReference type="Pfam" id="PF17927">
    <property type="entry name" value="Ins134_P3_kin_N"/>
    <property type="match status" value="1"/>
</dbReference>
<evidence type="ECO:0000256" key="10">
    <source>
        <dbReference type="PIRSR" id="PIRSR038186-1"/>
    </source>
</evidence>
<feature type="domain" description="ATP-grasp" evidence="12">
    <location>
        <begin position="100"/>
        <end position="308"/>
    </location>
</feature>
<feature type="binding site" evidence="11">
    <location>
        <position position="262"/>
    </location>
    <ligand>
        <name>Mg(2+)</name>
        <dbReference type="ChEBI" id="CHEBI:18420"/>
        <label>1</label>
    </ligand>
</feature>
<proteinExistence type="inferred from homology"/>
<feature type="binding site" evidence="11">
    <location>
        <position position="279"/>
    </location>
    <ligand>
        <name>Mg(2+)</name>
        <dbReference type="ChEBI" id="CHEBI:18420"/>
        <label>1</label>
    </ligand>
</feature>
<evidence type="ECO:0000256" key="3">
    <source>
        <dbReference type="ARBA" id="ARBA00022679"/>
    </source>
</evidence>
<dbReference type="PIRSF" id="PIRSF038186">
    <property type="entry name" value="ITPK"/>
    <property type="match status" value="1"/>
</dbReference>
<dbReference type="SUPFAM" id="SSF56059">
    <property type="entry name" value="Glutathione synthetase ATP-binding domain-like"/>
    <property type="match status" value="1"/>
</dbReference>
<evidence type="ECO:0000256" key="1">
    <source>
        <dbReference type="ARBA" id="ARBA00009601"/>
    </source>
</evidence>
<evidence type="ECO:0000256" key="2">
    <source>
        <dbReference type="ARBA" id="ARBA00011245"/>
    </source>
</evidence>
<evidence type="ECO:0000313" key="14">
    <source>
        <dbReference type="EMBL" id="WOG92695.1"/>
    </source>
</evidence>
<keyword evidence="15" id="KW-1185">Reference proteome</keyword>
<protein>
    <recommendedName>
        <fullName evidence="9">Inositol-tetrakisphosphate 1-kinase</fullName>
        <ecNumber evidence="9">2.7.1.134</ecNumber>
    </recommendedName>
</protein>
<evidence type="ECO:0000256" key="4">
    <source>
        <dbReference type="ARBA" id="ARBA00022723"/>
    </source>
</evidence>
<feature type="binding site" evidence="10">
    <location>
        <position position="18"/>
    </location>
    <ligand>
        <name>1D-myo-inositol 1,3,4-trisphosphate</name>
        <dbReference type="ChEBI" id="CHEBI:58414"/>
    </ligand>
</feature>
<dbReference type="GO" id="GO:0005737">
    <property type="term" value="C:cytoplasm"/>
    <property type="evidence" value="ECO:0007669"/>
    <property type="project" value="TreeGrafter"/>
</dbReference>
<dbReference type="InterPro" id="IPR011761">
    <property type="entry name" value="ATP-grasp"/>
</dbReference>
<keyword evidence="3 9" id="KW-0808">Transferase</keyword>
<dbReference type="GO" id="GO:0005524">
    <property type="term" value="F:ATP binding"/>
    <property type="evidence" value="ECO:0007669"/>
    <property type="project" value="UniProtKB-UniRule"/>
</dbReference>
<dbReference type="EMBL" id="CP093345">
    <property type="protein sequence ID" value="WOG92695.1"/>
    <property type="molecule type" value="Genomic_DNA"/>
</dbReference>
<feature type="binding site" evidence="10">
    <location>
        <position position="140"/>
    </location>
    <ligand>
        <name>ATP</name>
        <dbReference type="ChEBI" id="CHEBI:30616"/>
    </ligand>
</feature>
<feature type="binding site" evidence="11">
    <location>
        <position position="279"/>
    </location>
    <ligand>
        <name>Mg(2+)</name>
        <dbReference type="ChEBI" id="CHEBI:18420"/>
        <label>2</label>
    </ligand>
</feature>
<dbReference type="OrthoDB" id="25308at2759"/>
<evidence type="ECO:0000256" key="6">
    <source>
        <dbReference type="ARBA" id="ARBA00022777"/>
    </source>
</evidence>
<feature type="binding site" evidence="10">
    <location>
        <position position="151"/>
    </location>
    <ligand>
        <name>1D-myo-inositol 1,3,4-trisphosphate</name>
        <dbReference type="ChEBI" id="CHEBI:58414"/>
    </ligand>
</feature>
<feature type="binding site" evidence="11">
    <location>
        <position position="281"/>
    </location>
    <ligand>
        <name>Mg(2+)</name>
        <dbReference type="ChEBI" id="CHEBI:18420"/>
        <label>2</label>
    </ligand>
</feature>
<dbReference type="GO" id="GO:0052726">
    <property type="term" value="F:inositol-1,3,4-trisphosphate 5-kinase activity"/>
    <property type="evidence" value="ECO:0007669"/>
    <property type="project" value="InterPro"/>
</dbReference>
<keyword evidence="5 9" id="KW-0547">Nucleotide-binding</keyword>
<feature type="binding site" evidence="10">
    <location>
        <begin position="172"/>
        <end position="183"/>
    </location>
    <ligand>
        <name>ATP</name>
        <dbReference type="ChEBI" id="CHEBI:30616"/>
    </ligand>
</feature>
<feature type="binding site" evidence="10">
    <location>
        <position position="285"/>
    </location>
    <ligand>
        <name>1D-myo-inositol 1,3,4-trisphosphate</name>
        <dbReference type="ChEBI" id="CHEBI:58414"/>
    </ligand>
</feature>
<dbReference type="GO" id="GO:0000287">
    <property type="term" value="F:magnesium ion binding"/>
    <property type="evidence" value="ECO:0007669"/>
    <property type="project" value="InterPro"/>
</dbReference>
<keyword evidence="6 9" id="KW-0418">Kinase</keyword>
<feature type="binding site" evidence="10">
    <location>
        <position position="183"/>
    </location>
    <ligand>
        <name>1D-myo-inositol 1,3,4-trisphosphate</name>
        <dbReference type="ChEBI" id="CHEBI:58414"/>
    </ligand>
</feature>
<dbReference type="InterPro" id="IPR040464">
    <property type="entry name" value="InsP(3)kin_ATP-grasp"/>
</dbReference>
<dbReference type="PROSITE" id="PS50975">
    <property type="entry name" value="ATP_GRASP"/>
    <property type="match status" value="1"/>
</dbReference>
<dbReference type="EMBL" id="LNRQ01000003">
    <property type="protein sequence ID" value="KZN01777.1"/>
    <property type="molecule type" value="Genomic_DNA"/>
</dbReference>
<evidence type="ECO:0000256" key="7">
    <source>
        <dbReference type="ARBA" id="ARBA00022840"/>
    </source>
</evidence>
<dbReference type="Proteomes" id="UP000077755">
    <property type="component" value="Chromosome 3"/>
</dbReference>
<evidence type="ECO:0000313" key="13">
    <source>
        <dbReference type="EMBL" id="KZN01777.1"/>
    </source>
</evidence>
<dbReference type="InterPro" id="IPR041429">
    <property type="entry name" value="ITPK1_N"/>
</dbReference>
<dbReference type="Pfam" id="PF05770">
    <property type="entry name" value="Ins134_P3_kin"/>
    <property type="match status" value="1"/>
</dbReference>
<dbReference type="GO" id="GO:0047325">
    <property type="term" value="F:inositol-3,4,5,6-tetrakisphosphate 1-kinase activity"/>
    <property type="evidence" value="ECO:0007669"/>
    <property type="project" value="UniProtKB-EC"/>
</dbReference>
<organism evidence="13">
    <name type="scientific">Daucus carota subsp. sativus</name>
    <name type="common">Carrot</name>
    <dbReference type="NCBI Taxonomy" id="79200"/>
    <lineage>
        <taxon>Eukaryota</taxon>
        <taxon>Viridiplantae</taxon>
        <taxon>Streptophyta</taxon>
        <taxon>Embryophyta</taxon>
        <taxon>Tracheophyta</taxon>
        <taxon>Spermatophyta</taxon>
        <taxon>Magnoliopsida</taxon>
        <taxon>eudicotyledons</taxon>
        <taxon>Gunneridae</taxon>
        <taxon>Pentapetalae</taxon>
        <taxon>asterids</taxon>
        <taxon>campanulids</taxon>
        <taxon>Apiales</taxon>
        <taxon>Apiaceae</taxon>
        <taxon>Apioideae</taxon>
        <taxon>Scandiceae</taxon>
        <taxon>Daucinae</taxon>
        <taxon>Daucus</taxon>
        <taxon>Daucus sect. Daucus</taxon>
    </lineage>
</organism>
<evidence type="ECO:0000313" key="15">
    <source>
        <dbReference type="Proteomes" id="UP000077755"/>
    </source>
</evidence>
<dbReference type="GO" id="GO:0052725">
    <property type="term" value="F:inositol-1,3,4-trisphosphate 6-kinase activity"/>
    <property type="evidence" value="ECO:0007669"/>
    <property type="project" value="InterPro"/>
</dbReference>
<feature type="binding site" evidence="10">
    <location>
        <position position="198"/>
    </location>
    <ligand>
        <name>ATP</name>
        <dbReference type="ChEBI" id="CHEBI:30616"/>
    </ligand>
</feature>